<protein>
    <submittedName>
        <fullName evidence="2">Asp/Glu/Hydantoin racemase</fullName>
    </submittedName>
</protein>
<accession>A0A399E7T7</accession>
<gene>
    <name evidence="2" type="ORF">Mterra_03459</name>
</gene>
<dbReference type="GO" id="GO:0047661">
    <property type="term" value="F:amino-acid racemase activity"/>
    <property type="evidence" value="ECO:0007669"/>
    <property type="project" value="InterPro"/>
</dbReference>
<dbReference type="EMBL" id="QXDL01000218">
    <property type="protein sequence ID" value="RIH80804.1"/>
    <property type="molecule type" value="Genomic_DNA"/>
</dbReference>
<dbReference type="InterPro" id="IPR053714">
    <property type="entry name" value="Iso_Racemase_Enz_sf"/>
</dbReference>
<comment type="caution">
    <text evidence="2">The sequence shown here is derived from an EMBL/GenBank/DDBJ whole genome shotgun (WGS) entry which is preliminary data.</text>
</comment>
<keyword evidence="3" id="KW-1185">Reference proteome</keyword>
<organism evidence="2 3">
    <name type="scientific">Calidithermus terrae</name>
    <dbReference type="NCBI Taxonomy" id="1408545"/>
    <lineage>
        <taxon>Bacteria</taxon>
        <taxon>Thermotogati</taxon>
        <taxon>Deinococcota</taxon>
        <taxon>Deinococci</taxon>
        <taxon>Thermales</taxon>
        <taxon>Thermaceae</taxon>
        <taxon>Calidithermus</taxon>
    </lineage>
</organism>
<sequence length="223" mass="23272">MKKTLALLHTTPVTVASMKELAARLAPGVRLVNILDDSLLADAIAAGGVTEAVRGRLESYVEQAVKAGADAVMCCCSSVGEVIDAARARTPVPLLRIDRPMAREAVRLGHRVGVMATVKTTLEPTARLVEAEARAAGKAVELRTVLVEGAFEALQQGEGAEHDRRVVAALEKLLGEVDVVVLAQASMARLLANLAQPPRVPVLSSPASGLGAALEALGQEVPR</sequence>
<dbReference type="AlphaFoldDB" id="A0A399E7T7"/>
<dbReference type="RefSeq" id="WP_119316365.1">
    <property type="nucleotide sequence ID" value="NZ_QXDL01000218.1"/>
</dbReference>
<evidence type="ECO:0000313" key="2">
    <source>
        <dbReference type="EMBL" id="RIH80804.1"/>
    </source>
</evidence>
<reference evidence="2 3" key="1">
    <citation type="submission" date="2018-08" db="EMBL/GenBank/DDBJ databases">
        <title>Meiothermus terrae DSM 26712 genome sequencing project.</title>
        <authorList>
            <person name="Da Costa M.S."/>
            <person name="Albuquerque L."/>
            <person name="Raposo P."/>
            <person name="Froufe H.J.C."/>
            <person name="Barroso C.S."/>
            <person name="Egas C."/>
        </authorList>
    </citation>
    <scope>NUCLEOTIDE SEQUENCE [LARGE SCALE GENOMIC DNA]</scope>
    <source>
        <strain evidence="2 3">DSM 26712</strain>
    </source>
</reference>
<evidence type="ECO:0000256" key="1">
    <source>
        <dbReference type="ARBA" id="ARBA00038414"/>
    </source>
</evidence>
<proteinExistence type="inferred from homology"/>
<dbReference type="Gene3D" id="3.40.50.12500">
    <property type="match status" value="1"/>
</dbReference>
<dbReference type="Proteomes" id="UP000265715">
    <property type="component" value="Unassembled WGS sequence"/>
</dbReference>
<comment type="similarity">
    <text evidence="1">Belongs to the HyuE racemase family.</text>
</comment>
<evidence type="ECO:0000313" key="3">
    <source>
        <dbReference type="Proteomes" id="UP000265715"/>
    </source>
</evidence>
<dbReference type="InterPro" id="IPR015942">
    <property type="entry name" value="Asp/Glu/hydantoin_racemase"/>
</dbReference>
<dbReference type="Pfam" id="PF01177">
    <property type="entry name" value="Asp_Glu_race"/>
    <property type="match status" value="1"/>
</dbReference>
<name>A0A399E7T7_9DEIN</name>
<dbReference type="OrthoDB" id="978447at2"/>